<dbReference type="PANTHER" id="PTHR44196:SF2">
    <property type="entry name" value="SHORT-CHAIN DEHYDROGENASE-RELATED"/>
    <property type="match status" value="1"/>
</dbReference>
<organism evidence="4 5">
    <name type="scientific">Cyclonatronum proteinivorum</name>
    <dbReference type="NCBI Taxonomy" id="1457365"/>
    <lineage>
        <taxon>Bacteria</taxon>
        <taxon>Pseudomonadati</taxon>
        <taxon>Balneolota</taxon>
        <taxon>Balneolia</taxon>
        <taxon>Balneolales</taxon>
        <taxon>Cyclonatronaceae</taxon>
        <taxon>Cyclonatronum</taxon>
    </lineage>
</organism>
<dbReference type="EMBL" id="CP027806">
    <property type="protein sequence ID" value="AXJ02391.1"/>
    <property type="molecule type" value="Genomic_DNA"/>
</dbReference>
<dbReference type="PIRSF" id="PIRSF000126">
    <property type="entry name" value="11-beta-HSD1"/>
    <property type="match status" value="1"/>
</dbReference>
<evidence type="ECO:0000256" key="1">
    <source>
        <dbReference type="ARBA" id="ARBA00006484"/>
    </source>
</evidence>
<dbReference type="InterPro" id="IPR036291">
    <property type="entry name" value="NAD(P)-bd_dom_sf"/>
</dbReference>
<proteinExistence type="inferred from homology"/>
<evidence type="ECO:0000313" key="5">
    <source>
        <dbReference type="Proteomes" id="UP000254808"/>
    </source>
</evidence>
<dbReference type="SUPFAM" id="SSF51735">
    <property type="entry name" value="NAD(P)-binding Rossmann-fold domains"/>
    <property type="match status" value="1"/>
</dbReference>
<dbReference type="PRINTS" id="PR00080">
    <property type="entry name" value="SDRFAMILY"/>
</dbReference>
<dbReference type="InterPro" id="IPR002347">
    <property type="entry name" value="SDR_fam"/>
</dbReference>
<protein>
    <recommendedName>
        <fullName evidence="6">Short-chain dehydrogenase</fullName>
    </recommendedName>
</protein>
<dbReference type="Pfam" id="PF00106">
    <property type="entry name" value="adh_short"/>
    <property type="match status" value="1"/>
</dbReference>
<sequence length="263" mass="28357">MKTYYNNTIALITGASSGIGREMALQLAALGSKPVLVARRKDRLEQLADEIKTKFGIESLILASDLSKPHAAAALYSAVQEAGLKPDILINNAGFGFQGGFLKGDARTYHEMTMLNMTALTELTYFFLPAMVEQKKGGILNVASMAGFAPIPYFAVYAATKSYVNSFGCALWHEMKDCGVHVTTLCPGPVQTEFFEVSGAKPQDLPVRNIQTAREVSETGLKALSKNEMLVPTSTTLKVMSKISALVPLKANMSTAASFMKDT</sequence>
<dbReference type="Gene3D" id="3.40.50.720">
    <property type="entry name" value="NAD(P)-binding Rossmann-like Domain"/>
    <property type="match status" value="1"/>
</dbReference>
<dbReference type="Proteomes" id="UP000254808">
    <property type="component" value="Chromosome"/>
</dbReference>
<dbReference type="GO" id="GO:0016491">
    <property type="term" value="F:oxidoreductase activity"/>
    <property type="evidence" value="ECO:0007669"/>
    <property type="project" value="UniProtKB-KW"/>
</dbReference>
<evidence type="ECO:0000313" key="4">
    <source>
        <dbReference type="EMBL" id="AXJ02391.1"/>
    </source>
</evidence>
<gene>
    <name evidence="4" type="ORF">CYPRO_3157</name>
</gene>
<dbReference type="KEGG" id="cprv:CYPRO_3157"/>
<accession>A0A345UPI9</accession>
<keyword evidence="5" id="KW-1185">Reference proteome</keyword>
<dbReference type="PRINTS" id="PR00081">
    <property type="entry name" value="GDHRDH"/>
</dbReference>
<dbReference type="PANTHER" id="PTHR44196">
    <property type="entry name" value="DEHYDROGENASE/REDUCTASE SDR FAMILY MEMBER 7B"/>
    <property type="match status" value="1"/>
</dbReference>
<dbReference type="AlphaFoldDB" id="A0A345UPI9"/>
<comment type="similarity">
    <text evidence="1 3">Belongs to the short-chain dehydrogenases/reductases (SDR) family.</text>
</comment>
<dbReference type="GO" id="GO:0016020">
    <property type="term" value="C:membrane"/>
    <property type="evidence" value="ECO:0007669"/>
    <property type="project" value="TreeGrafter"/>
</dbReference>
<keyword evidence="2" id="KW-0560">Oxidoreductase</keyword>
<evidence type="ECO:0008006" key="6">
    <source>
        <dbReference type="Google" id="ProtNLM"/>
    </source>
</evidence>
<evidence type="ECO:0000256" key="2">
    <source>
        <dbReference type="ARBA" id="ARBA00023002"/>
    </source>
</evidence>
<reference evidence="4 5" key="1">
    <citation type="submission" date="2018-03" db="EMBL/GenBank/DDBJ databases">
        <title>Phenotypic and genomic properties of Cyclonatronum proteinivorum gen. nov., sp. nov., a haloalkaliphilic bacteroidete from soda lakes possessing Na+-translocating rhodopsin.</title>
        <authorList>
            <person name="Toshchakov S.V."/>
            <person name="Korzhenkov A."/>
            <person name="Samarov N.I."/>
            <person name="Kublanov I.V."/>
            <person name="Muntyan M.S."/>
            <person name="Sorokin D.Y."/>
        </authorList>
    </citation>
    <scope>NUCLEOTIDE SEQUENCE [LARGE SCALE GENOMIC DNA]</scope>
    <source>
        <strain evidence="4 5">Omega</strain>
    </source>
</reference>
<name>A0A345UPI9_9BACT</name>
<evidence type="ECO:0000256" key="3">
    <source>
        <dbReference type="RuleBase" id="RU000363"/>
    </source>
</evidence>